<sequence>MEKKMRTLNKDEHNYIKQIANIHETLLSQAESNYKCTKLSIALRYEMICSRLEHTNDKIYIYENEGQLIAFIWGHFSNEKSMVNIELLYVEPQFRKLGIATQLKIALEKWAKTMNAKRISSTIHKSNLPMISLNKDLGYQVSHVKMYKDID</sequence>
<gene>
    <name evidence="2" type="ORF">ST398NM02_0754</name>
</gene>
<dbReference type="PANTHER" id="PTHR43072:SF58">
    <property type="entry name" value="N-ACETYLTRANSFERASE DOMAIN-CONTAINING PROTEIN"/>
    <property type="match status" value="1"/>
</dbReference>
<name>A0ABC9Q1A6_STAA5</name>
<proteinExistence type="predicted"/>
<evidence type="ECO:0000313" key="3">
    <source>
        <dbReference type="Proteomes" id="UP000003093"/>
    </source>
</evidence>
<dbReference type="InterPro" id="IPR000182">
    <property type="entry name" value="GNAT_dom"/>
</dbReference>
<evidence type="ECO:0000313" key="2">
    <source>
        <dbReference type="EMBL" id="EIA14462.1"/>
    </source>
</evidence>
<dbReference type="AlphaFoldDB" id="A0ABC9Q1A6"/>
<dbReference type="Pfam" id="PF00583">
    <property type="entry name" value="Acetyltransf_1"/>
    <property type="match status" value="1"/>
</dbReference>
<protein>
    <submittedName>
        <fullName evidence="2">Aminoglycoside 6'-N-acetyltransferase Ik</fullName>
    </submittedName>
</protein>
<dbReference type="InterPro" id="IPR016181">
    <property type="entry name" value="Acyl_CoA_acyltransferase"/>
</dbReference>
<dbReference type="Proteomes" id="UP000003093">
    <property type="component" value="Unassembled WGS sequence"/>
</dbReference>
<feature type="domain" description="N-acetyltransferase" evidence="1">
    <location>
        <begin position="3"/>
        <end position="151"/>
    </location>
</feature>
<evidence type="ECO:0000259" key="1">
    <source>
        <dbReference type="PROSITE" id="PS51186"/>
    </source>
</evidence>
<dbReference type="PROSITE" id="PS51186">
    <property type="entry name" value="GNAT"/>
    <property type="match status" value="1"/>
</dbReference>
<reference evidence="2 3" key="1">
    <citation type="journal article" date="2012" name="MBio">
        <title>Identification of a highly transmissible animal-independent Staphylococcus aureus ST398 clone with distinct genomic and cell adhesion properties.</title>
        <authorList>
            <person name="Uhlemann A.C."/>
            <person name="Porcella S.F."/>
            <person name="Trivedi S."/>
            <person name="Sullivan S.B."/>
            <person name="Hafer C."/>
            <person name="Kennedy A.D."/>
            <person name="Barbian K.D."/>
            <person name="McCarthy A.J."/>
            <person name="Street C."/>
            <person name="Hirschberg D.L."/>
            <person name="Lipkin W.I."/>
            <person name="Lindsay J.A."/>
            <person name="DeLeo F.R."/>
            <person name="Lowy F.D."/>
        </authorList>
    </citation>
    <scope>NUCLEOTIDE SEQUENCE [LARGE SCALE GENOMIC DNA]</scope>
    <source>
        <strain evidence="2 3">DR10</strain>
    </source>
</reference>
<dbReference type="Gene3D" id="3.40.630.30">
    <property type="match status" value="1"/>
</dbReference>
<accession>A0ABC9Q1A6</accession>
<dbReference type="SUPFAM" id="SSF55729">
    <property type="entry name" value="Acyl-CoA N-acyltransferases (Nat)"/>
    <property type="match status" value="1"/>
</dbReference>
<organism evidence="2 3">
    <name type="scientific">Staphylococcus aureus subsp. aureus DR10</name>
    <dbReference type="NCBI Taxonomy" id="1155079"/>
    <lineage>
        <taxon>Bacteria</taxon>
        <taxon>Bacillati</taxon>
        <taxon>Bacillota</taxon>
        <taxon>Bacilli</taxon>
        <taxon>Bacillales</taxon>
        <taxon>Staphylococcaceae</taxon>
        <taxon>Staphylococcus</taxon>
    </lineage>
</organism>
<dbReference type="PANTHER" id="PTHR43072">
    <property type="entry name" value="N-ACETYLTRANSFERASE"/>
    <property type="match status" value="1"/>
</dbReference>
<dbReference type="EMBL" id="AIDT01000005">
    <property type="protein sequence ID" value="EIA14462.1"/>
    <property type="molecule type" value="Genomic_DNA"/>
</dbReference>
<dbReference type="CDD" id="cd04301">
    <property type="entry name" value="NAT_SF"/>
    <property type="match status" value="1"/>
</dbReference>
<comment type="caution">
    <text evidence="2">The sequence shown here is derived from an EMBL/GenBank/DDBJ whole genome shotgun (WGS) entry which is preliminary data.</text>
</comment>